<dbReference type="EMBL" id="CP036281">
    <property type="protein sequence ID" value="QDU80283.1"/>
    <property type="molecule type" value="Genomic_DNA"/>
</dbReference>
<organism evidence="1 2">
    <name type="scientific">Polystyrenella longa</name>
    <dbReference type="NCBI Taxonomy" id="2528007"/>
    <lineage>
        <taxon>Bacteria</taxon>
        <taxon>Pseudomonadati</taxon>
        <taxon>Planctomycetota</taxon>
        <taxon>Planctomycetia</taxon>
        <taxon>Planctomycetales</taxon>
        <taxon>Planctomycetaceae</taxon>
        <taxon>Polystyrenella</taxon>
    </lineage>
</organism>
<gene>
    <name evidence="1" type="ORF">Pla110_20090</name>
</gene>
<dbReference type="Proteomes" id="UP000317178">
    <property type="component" value="Chromosome"/>
</dbReference>
<evidence type="ECO:0000313" key="2">
    <source>
        <dbReference type="Proteomes" id="UP000317178"/>
    </source>
</evidence>
<dbReference type="RefSeq" id="WP_144995550.1">
    <property type="nucleotide sequence ID" value="NZ_CP036281.1"/>
</dbReference>
<name>A0A518CM62_9PLAN</name>
<protein>
    <submittedName>
        <fullName evidence="1">Uncharacterized protein</fullName>
    </submittedName>
</protein>
<keyword evidence="2" id="KW-1185">Reference proteome</keyword>
<reference evidence="1 2" key="1">
    <citation type="submission" date="2019-02" db="EMBL/GenBank/DDBJ databases">
        <title>Deep-cultivation of Planctomycetes and their phenomic and genomic characterization uncovers novel biology.</title>
        <authorList>
            <person name="Wiegand S."/>
            <person name="Jogler M."/>
            <person name="Boedeker C."/>
            <person name="Pinto D."/>
            <person name="Vollmers J."/>
            <person name="Rivas-Marin E."/>
            <person name="Kohn T."/>
            <person name="Peeters S.H."/>
            <person name="Heuer A."/>
            <person name="Rast P."/>
            <person name="Oberbeckmann S."/>
            <person name="Bunk B."/>
            <person name="Jeske O."/>
            <person name="Meyerdierks A."/>
            <person name="Storesund J.E."/>
            <person name="Kallscheuer N."/>
            <person name="Luecker S."/>
            <person name="Lage O.M."/>
            <person name="Pohl T."/>
            <person name="Merkel B.J."/>
            <person name="Hornburger P."/>
            <person name="Mueller R.-W."/>
            <person name="Bruemmer F."/>
            <person name="Labrenz M."/>
            <person name="Spormann A.M."/>
            <person name="Op den Camp H."/>
            <person name="Overmann J."/>
            <person name="Amann R."/>
            <person name="Jetten M.S.M."/>
            <person name="Mascher T."/>
            <person name="Medema M.H."/>
            <person name="Devos D.P."/>
            <person name="Kaster A.-K."/>
            <person name="Ovreas L."/>
            <person name="Rohde M."/>
            <person name="Galperin M.Y."/>
            <person name="Jogler C."/>
        </authorList>
    </citation>
    <scope>NUCLEOTIDE SEQUENCE [LARGE SCALE GENOMIC DNA]</scope>
    <source>
        <strain evidence="1 2">Pla110</strain>
    </source>
</reference>
<proteinExistence type="predicted"/>
<dbReference type="KEGG" id="plon:Pla110_20090"/>
<sequence length="92" mass="11007">MTESCLPVNTYEDTEALCDKCDLVEKPDYLLWELRPKEEPPYLFFGMKLKHHPVSEKILLKINKNTFHLLAVKVFYDEDYHSTYFLNEYTVN</sequence>
<evidence type="ECO:0000313" key="1">
    <source>
        <dbReference type="EMBL" id="QDU80283.1"/>
    </source>
</evidence>
<dbReference type="AlphaFoldDB" id="A0A518CM62"/>
<accession>A0A518CM62</accession>